<evidence type="ECO:0000313" key="2">
    <source>
        <dbReference type="Proteomes" id="UP001597438"/>
    </source>
</evidence>
<dbReference type="EMBL" id="JBHUOJ010000027">
    <property type="protein sequence ID" value="MFD2833933.1"/>
    <property type="molecule type" value="Genomic_DNA"/>
</dbReference>
<evidence type="ECO:0000313" key="1">
    <source>
        <dbReference type="EMBL" id="MFD2833933.1"/>
    </source>
</evidence>
<gene>
    <name evidence="1" type="ORF">ACFSYS_11605</name>
</gene>
<protein>
    <recommendedName>
        <fullName evidence="3">STAS/SEC14 domain-containing protein</fullName>
    </recommendedName>
</protein>
<proteinExistence type="predicted"/>
<keyword evidence="2" id="KW-1185">Reference proteome</keyword>
<comment type="caution">
    <text evidence="1">The sequence shown here is derived from an EMBL/GenBank/DDBJ whole genome shotgun (WGS) entry which is preliminary data.</text>
</comment>
<reference evidence="2" key="1">
    <citation type="journal article" date="2019" name="Int. J. Syst. Evol. Microbiol.">
        <title>The Global Catalogue of Microorganisms (GCM) 10K type strain sequencing project: providing services to taxonomists for standard genome sequencing and annotation.</title>
        <authorList>
            <consortium name="The Broad Institute Genomics Platform"/>
            <consortium name="The Broad Institute Genome Sequencing Center for Infectious Disease"/>
            <person name="Wu L."/>
            <person name="Ma J."/>
        </authorList>
    </citation>
    <scope>NUCLEOTIDE SEQUENCE [LARGE SCALE GENOMIC DNA]</scope>
    <source>
        <strain evidence="2">KCTC 52925</strain>
    </source>
</reference>
<organism evidence="1 2">
    <name type="scientific">Christiangramia antarctica</name>
    <dbReference type="NCBI Taxonomy" id="2058158"/>
    <lineage>
        <taxon>Bacteria</taxon>
        <taxon>Pseudomonadati</taxon>
        <taxon>Bacteroidota</taxon>
        <taxon>Flavobacteriia</taxon>
        <taxon>Flavobacteriales</taxon>
        <taxon>Flavobacteriaceae</taxon>
        <taxon>Christiangramia</taxon>
    </lineage>
</organism>
<evidence type="ECO:0008006" key="3">
    <source>
        <dbReference type="Google" id="ProtNLM"/>
    </source>
</evidence>
<name>A0ABW5X6R1_9FLAO</name>
<accession>A0ABW5X6R1</accession>
<dbReference type="Proteomes" id="UP001597438">
    <property type="component" value="Unassembled WGS sequence"/>
</dbReference>
<sequence length="125" mass="14519">MVDALKIQKIDFATIEFYPNFVVAIINPEENLDLPQVRILEDIVEDYYKGNEYIYLSYRKNDYSVNPLLYSSLIDIKSLKAIGIVSESFSRLQIANFEKQFCPIPYEIFNSLDEAKAWASGYLNE</sequence>
<dbReference type="RefSeq" id="WP_251740715.1">
    <property type="nucleotide sequence ID" value="NZ_JBHUOJ010000027.1"/>
</dbReference>